<dbReference type="Gene3D" id="3.60.10.10">
    <property type="entry name" value="Endonuclease/exonuclease/phosphatase"/>
    <property type="match status" value="1"/>
</dbReference>
<dbReference type="Pfam" id="PF03372">
    <property type="entry name" value="Exo_endo_phos"/>
    <property type="match status" value="1"/>
</dbReference>
<protein>
    <submittedName>
        <fullName evidence="2">Metal-dependent hydrolase, endonuclease/exonuclease/phosphatase family</fullName>
    </submittedName>
</protein>
<dbReference type="InterPro" id="IPR036691">
    <property type="entry name" value="Endo/exonu/phosph_ase_sf"/>
</dbReference>
<dbReference type="STRING" id="453582.SAMN05421580_101145"/>
<dbReference type="GO" id="GO:0004527">
    <property type="term" value="F:exonuclease activity"/>
    <property type="evidence" value="ECO:0007669"/>
    <property type="project" value="UniProtKB-KW"/>
</dbReference>
<dbReference type="EMBL" id="FTOG01000001">
    <property type="protein sequence ID" value="SIS42166.1"/>
    <property type="molecule type" value="Genomic_DNA"/>
</dbReference>
<keyword evidence="2" id="KW-0255">Endonuclease</keyword>
<evidence type="ECO:0000313" key="2">
    <source>
        <dbReference type="EMBL" id="SIS42166.1"/>
    </source>
</evidence>
<accession>A0A1N7IYU6</accession>
<keyword evidence="3" id="KW-1185">Reference proteome</keyword>
<dbReference type="Proteomes" id="UP000186221">
    <property type="component" value="Unassembled WGS sequence"/>
</dbReference>
<dbReference type="InterPro" id="IPR005135">
    <property type="entry name" value="Endo/exonuclease/phosphatase"/>
</dbReference>
<feature type="domain" description="Endonuclease/exonuclease/phosphatase" evidence="1">
    <location>
        <begin position="76"/>
        <end position="315"/>
    </location>
</feature>
<dbReference type="AlphaFoldDB" id="A0A1N7IYU6"/>
<name>A0A1N7IYU6_9RHOB</name>
<reference evidence="3" key="1">
    <citation type="submission" date="2017-01" db="EMBL/GenBank/DDBJ databases">
        <authorList>
            <person name="Varghese N."/>
            <person name="Submissions S."/>
        </authorList>
    </citation>
    <scope>NUCLEOTIDE SEQUENCE [LARGE SCALE GENOMIC DNA]</scope>
    <source>
        <strain evidence="3">DSM 19945</strain>
    </source>
</reference>
<evidence type="ECO:0000313" key="3">
    <source>
        <dbReference type="Proteomes" id="UP000186221"/>
    </source>
</evidence>
<evidence type="ECO:0000259" key="1">
    <source>
        <dbReference type="Pfam" id="PF03372"/>
    </source>
</evidence>
<organism evidence="2 3">
    <name type="scientific">Rhodobacter aestuarii</name>
    <dbReference type="NCBI Taxonomy" id="453582"/>
    <lineage>
        <taxon>Bacteria</taxon>
        <taxon>Pseudomonadati</taxon>
        <taxon>Pseudomonadota</taxon>
        <taxon>Alphaproteobacteria</taxon>
        <taxon>Rhodobacterales</taxon>
        <taxon>Rhodobacter group</taxon>
        <taxon>Rhodobacter</taxon>
    </lineage>
</organism>
<proteinExistence type="predicted"/>
<sequence length="326" mass="34885">MIFEKTSALDVPTQALRAEFVTAARAGTAHDDLARQVPAFTQVEVGGTAPNAPLGLPLRVAAWNLERCLFPEPSAQALAGADVLLLSEMDCGMARTAQRHTTADIGQALGMAYAYGLEFLELGLGSEIEHSFCTDTFNTHGFHGNALLARAPLNHAFVLRLPGQGHWYGDAGQPRLGGRIAVGAEIATTAGPIVFVSTHLESACDAAHRAAQVAAIIAALDTHFPDRPVLMGGDLNTGNHIGGDWRDETLFDLARAAGFEVHGGPETQPTTRPSLITRFPERAMKLDWFFSRGLRLGETLIHSSLDANGRPLSDHDRVETTIEALL</sequence>
<keyword evidence="2" id="KW-0269">Exonuclease</keyword>
<gene>
    <name evidence="2" type="ORF">SAMN05421580_101145</name>
</gene>
<dbReference type="OrthoDB" id="8047712at2"/>
<dbReference type="RefSeq" id="WP_076483125.1">
    <property type="nucleotide sequence ID" value="NZ_FTOG01000001.1"/>
</dbReference>
<dbReference type="SUPFAM" id="SSF56219">
    <property type="entry name" value="DNase I-like"/>
    <property type="match status" value="1"/>
</dbReference>
<keyword evidence="2" id="KW-0378">Hydrolase</keyword>
<dbReference type="GO" id="GO:0004519">
    <property type="term" value="F:endonuclease activity"/>
    <property type="evidence" value="ECO:0007669"/>
    <property type="project" value="UniProtKB-KW"/>
</dbReference>
<keyword evidence="2" id="KW-0540">Nuclease</keyword>